<comment type="caution">
    <text evidence="2">The sequence shown here is derived from an EMBL/GenBank/DDBJ whole genome shotgun (WGS) entry which is preliminary data.</text>
</comment>
<dbReference type="EMBL" id="VUOE01000001">
    <property type="protein sequence ID" value="KAA2218345.1"/>
    <property type="molecule type" value="Genomic_DNA"/>
</dbReference>
<sequence>MATNNKITSIRIILFLFFISIANVFAQVQKQEYYELKTYTIKNEAQEKRVDDYLEKAYLPALKRMGFGNIGVFKIRPGKFVKADKIFVLIPFSSVDEFVKMEASLAVDKTHLAAGEDYITATHDNPPYERISSTLMRAFSKMPKMKPSPIGSPRKDRVYELRSYESPTEAFYINKVSMFNEGEEVELFESLEANAVFYGEVLSGDRMPNLMYMTTYENMEKRDALWKAFVVSDKWQELIGEEKYKNNVNKADIWLLYPTDYSDY</sequence>
<protein>
    <submittedName>
        <fullName evidence="2">NIPSNAP family containing protein</fullName>
    </submittedName>
</protein>
<evidence type="ECO:0000313" key="3">
    <source>
        <dbReference type="Proteomes" id="UP000323188"/>
    </source>
</evidence>
<proteinExistence type="predicted"/>
<accession>A0A5B2TX17</accession>
<dbReference type="AlphaFoldDB" id="A0A5B2TX17"/>
<feature type="domain" description="NIPSNAP" evidence="1">
    <location>
        <begin position="159"/>
        <end position="262"/>
    </location>
</feature>
<evidence type="ECO:0000259" key="1">
    <source>
        <dbReference type="Pfam" id="PF07978"/>
    </source>
</evidence>
<dbReference type="InterPro" id="IPR012577">
    <property type="entry name" value="NIPSNAP"/>
</dbReference>
<dbReference type="Gene3D" id="3.30.70.100">
    <property type="match status" value="2"/>
</dbReference>
<gene>
    <name evidence="2" type="ORF">F0361_01605</name>
</gene>
<evidence type="ECO:0000313" key="2">
    <source>
        <dbReference type="EMBL" id="KAA2218345.1"/>
    </source>
</evidence>
<dbReference type="SUPFAM" id="SSF54909">
    <property type="entry name" value="Dimeric alpha+beta barrel"/>
    <property type="match status" value="2"/>
</dbReference>
<dbReference type="InterPro" id="IPR011008">
    <property type="entry name" value="Dimeric_a/b-barrel"/>
</dbReference>
<dbReference type="RefSeq" id="WP_154916958.1">
    <property type="nucleotide sequence ID" value="NZ_VUOE01000001.1"/>
</dbReference>
<reference evidence="2 3" key="1">
    <citation type="submission" date="2019-09" db="EMBL/GenBank/DDBJ databases">
        <authorList>
            <person name="Khan S.A."/>
            <person name="Jeon C.O."/>
            <person name="Chun B.H."/>
            <person name="Jeong S.E."/>
        </authorList>
    </citation>
    <scope>NUCLEOTIDE SEQUENCE [LARGE SCALE GENOMIC DNA]</scope>
    <source>
        <strain evidence="2 3">KCTC 42508</strain>
    </source>
</reference>
<organism evidence="2 3">
    <name type="scientific">Maribacter flavus</name>
    <dbReference type="NCBI Taxonomy" id="1658664"/>
    <lineage>
        <taxon>Bacteria</taxon>
        <taxon>Pseudomonadati</taxon>
        <taxon>Bacteroidota</taxon>
        <taxon>Flavobacteriia</taxon>
        <taxon>Flavobacteriales</taxon>
        <taxon>Flavobacteriaceae</taxon>
        <taxon>Maribacter</taxon>
    </lineage>
</organism>
<name>A0A5B2TX17_9FLAO</name>
<dbReference type="Proteomes" id="UP000323188">
    <property type="component" value="Unassembled WGS sequence"/>
</dbReference>
<dbReference type="Pfam" id="PF07978">
    <property type="entry name" value="NIPSNAP"/>
    <property type="match status" value="1"/>
</dbReference>